<evidence type="ECO:0000256" key="2">
    <source>
        <dbReference type="ARBA" id="ARBA00022553"/>
    </source>
</evidence>
<dbReference type="FunFam" id="3.40.366.10:FF:000002">
    <property type="entry name" value="Probable polyketide synthase 2"/>
    <property type="match status" value="1"/>
</dbReference>
<feature type="active site" description="Proton donor; for dehydratase activity" evidence="12">
    <location>
        <position position="4901"/>
    </location>
</feature>
<dbReference type="SMART" id="SM00827">
    <property type="entry name" value="PKS_AT"/>
    <property type="match status" value="3"/>
</dbReference>
<evidence type="ECO:0000256" key="5">
    <source>
        <dbReference type="ARBA" id="ARBA00023268"/>
    </source>
</evidence>
<dbReference type="Gene3D" id="3.40.50.720">
    <property type="entry name" value="NAD(P)-binding Rossmann-like Domain"/>
    <property type="match status" value="3"/>
</dbReference>
<feature type="region of interest" description="N-terminal hotdog fold" evidence="12">
    <location>
        <begin position="1012"/>
        <end position="1136"/>
    </location>
</feature>
<comment type="subunit">
    <text evidence="10">Homodimer. Erythronolide synthase is composed of EryAI, EryAII and EryAIII multimodular (2 modules) polypeptides each coding for a functional synthase subunit which participates in 2 of the six FAS-like elongation steps required for formation of the polyketide. Module 1, 2, 3, 4, 5, and 6 participating in biosynthesis steps 1, 2, 3, 4, 5, and 6, respectively.</text>
</comment>
<dbReference type="PROSITE" id="PS01162">
    <property type="entry name" value="QOR_ZETA_CRYSTAL"/>
    <property type="match status" value="1"/>
</dbReference>
<dbReference type="PROSITE" id="PS50075">
    <property type="entry name" value="CARRIER"/>
    <property type="match status" value="4"/>
</dbReference>
<dbReference type="SUPFAM" id="SSF50129">
    <property type="entry name" value="GroES-like"/>
    <property type="match status" value="2"/>
</dbReference>
<comment type="catalytic activity">
    <reaction evidence="7">
        <text>6 (S)-methylmalonyl-CoA + propanoyl-CoA + 6 NADPH + 12 H(+) = 6-deoxyerythronolide B + 6 CO2 + 6 NADP(+) + 7 CoA + H2O</text>
        <dbReference type="Rhea" id="RHEA:23068"/>
        <dbReference type="ChEBI" id="CHEBI:15377"/>
        <dbReference type="ChEBI" id="CHEBI:15378"/>
        <dbReference type="ChEBI" id="CHEBI:16089"/>
        <dbReference type="ChEBI" id="CHEBI:16526"/>
        <dbReference type="ChEBI" id="CHEBI:57287"/>
        <dbReference type="ChEBI" id="CHEBI:57327"/>
        <dbReference type="ChEBI" id="CHEBI:57392"/>
        <dbReference type="ChEBI" id="CHEBI:57783"/>
        <dbReference type="ChEBI" id="CHEBI:58349"/>
        <dbReference type="EC" id="2.3.1.94"/>
    </reaction>
</comment>
<dbReference type="SMART" id="SM00829">
    <property type="entry name" value="PKS_ER"/>
    <property type="match status" value="2"/>
</dbReference>
<dbReference type="Gene3D" id="1.10.1200.10">
    <property type="entry name" value="ACP-like"/>
    <property type="match status" value="4"/>
</dbReference>
<dbReference type="InterPro" id="IPR013154">
    <property type="entry name" value="ADH-like_N"/>
</dbReference>
<evidence type="ECO:0000256" key="4">
    <source>
        <dbReference type="ARBA" id="ARBA00022737"/>
    </source>
</evidence>
<feature type="domain" description="Carrier" evidence="13">
    <location>
        <begin position="3764"/>
        <end position="3839"/>
    </location>
</feature>
<dbReference type="PANTHER" id="PTHR43775:SF51">
    <property type="entry name" value="INACTIVE PHENOLPHTHIOCEROL SYNTHESIS POLYKETIDE SYNTHASE TYPE I PKS1-RELATED"/>
    <property type="match status" value="1"/>
</dbReference>
<dbReference type="InterPro" id="IPR018201">
    <property type="entry name" value="Ketoacyl_synth_AS"/>
</dbReference>
<dbReference type="SMART" id="SM01294">
    <property type="entry name" value="PKS_PP_betabranch"/>
    <property type="match status" value="3"/>
</dbReference>
<feature type="region of interest" description="C-terminal hotdog fold" evidence="12">
    <location>
        <begin position="2838"/>
        <end position="2999"/>
    </location>
</feature>
<evidence type="ECO:0000259" key="15">
    <source>
        <dbReference type="PROSITE" id="PS52019"/>
    </source>
</evidence>
<evidence type="ECO:0000256" key="9">
    <source>
        <dbReference type="ARBA" id="ARBA00060622"/>
    </source>
</evidence>
<feature type="domain" description="PKS/mFAS DH" evidence="15">
    <location>
        <begin position="4705"/>
        <end position="4977"/>
    </location>
</feature>
<dbReference type="InterPro" id="IPR036291">
    <property type="entry name" value="NAD(P)-bd_dom_sf"/>
</dbReference>
<dbReference type="InterPro" id="IPR020807">
    <property type="entry name" value="PKS_DH"/>
</dbReference>
<keyword evidence="17" id="KW-1185">Reference proteome</keyword>
<keyword evidence="5" id="KW-0511">Multifunctional enzyme</keyword>
<dbReference type="Pfam" id="PF22953">
    <property type="entry name" value="SpnB_Rossmann"/>
    <property type="match status" value="3"/>
</dbReference>
<keyword evidence="4" id="KW-0677">Repeat</keyword>
<dbReference type="InterPro" id="IPR013968">
    <property type="entry name" value="PKS_KR"/>
</dbReference>
<accession>A0A1H9X695</accession>
<evidence type="ECO:0000259" key="14">
    <source>
        <dbReference type="PROSITE" id="PS52004"/>
    </source>
</evidence>
<reference evidence="17" key="1">
    <citation type="submission" date="2016-10" db="EMBL/GenBank/DDBJ databases">
        <authorList>
            <person name="Varghese N."/>
            <person name="Submissions S."/>
        </authorList>
    </citation>
    <scope>NUCLEOTIDE SEQUENCE [LARGE SCALE GENOMIC DNA]</scope>
    <source>
        <strain evidence="17">DSM 44437</strain>
    </source>
</reference>
<dbReference type="Gene3D" id="3.10.129.110">
    <property type="entry name" value="Polyketide synthase dehydratase"/>
    <property type="match status" value="3"/>
</dbReference>
<organism evidence="16 17">
    <name type="scientific">Lentzea albida</name>
    <dbReference type="NCBI Taxonomy" id="65499"/>
    <lineage>
        <taxon>Bacteria</taxon>
        <taxon>Bacillati</taxon>
        <taxon>Actinomycetota</taxon>
        <taxon>Actinomycetes</taxon>
        <taxon>Pseudonocardiales</taxon>
        <taxon>Pseudonocardiaceae</taxon>
        <taxon>Lentzea</taxon>
    </lineage>
</organism>
<dbReference type="PANTHER" id="PTHR43775">
    <property type="entry name" value="FATTY ACID SYNTHASE"/>
    <property type="match status" value="1"/>
</dbReference>
<dbReference type="InterPro" id="IPR055123">
    <property type="entry name" value="SpnB-like_Rossmann"/>
</dbReference>
<dbReference type="InterPro" id="IPR049900">
    <property type="entry name" value="PKS_mFAS_DH"/>
</dbReference>
<dbReference type="RefSeq" id="WP_218159937.1">
    <property type="nucleotide sequence ID" value="NZ_FOFV01000028.1"/>
</dbReference>
<dbReference type="InterPro" id="IPR032821">
    <property type="entry name" value="PKS_assoc"/>
</dbReference>
<dbReference type="Pfam" id="PF08240">
    <property type="entry name" value="ADH_N"/>
    <property type="match status" value="2"/>
</dbReference>
<dbReference type="Gene3D" id="3.40.366.10">
    <property type="entry name" value="Malonyl-Coenzyme A Acyl Carrier Protein, domain 2"/>
    <property type="match status" value="3"/>
</dbReference>
<dbReference type="InterPro" id="IPR057326">
    <property type="entry name" value="KR_dom"/>
</dbReference>
<dbReference type="InterPro" id="IPR049552">
    <property type="entry name" value="PKS_DH_N"/>
</dbReference>
<dbReference type="Pfam" id="PF21089">
    <property type="entry name" value="PKS_DH_N"/>
    <property type="match status" value="3"/>
</dbReference>
<dbReference type="Pfam" id="PF02801">
    <property type="entry name" value="Ketoacyl-synt_C"/>
    <property type="match status" value="3"/>
</dbReference>
<feature type="region of interest" description="C-terminal hotdog fold" evidence="12">
    <location>
        <begin position="4841"/>
        <end position="4977"/>
    </location>
</feature>
<feature type="region of interest" description="C-terminal hotdog fold" evidence="12">
    <location>
        <begin position="1149"/>
        <end position="1283"/>
    </location>
</feature>
<feature type="active site" description="Proton donor; for dehydratase activity" evidence="12">
    <location>
        <position position="2899"/>
    </location>
</feature>
<dbReference type="InterPro" id="IPR020806">
    <property type="entry name" value="PKS_PP-bd"/>
</dbReference>
<dbReference type="InterPro" id="IPR009081">
    <property type="entry name" value="PP-bd_ACP"/>
</dbReference>
<dbReference type="GO" id="GO:0047879">
    <property type="term" value="F:erythronolide synthase activity"/>
    <property type="evidence" value="ECO:0007669"/>
    <property type="project" value="UniProtKB-EC"/>
</dbReference>
<dbReference type="InterPro" id="IPR014031">
    <property type="entry name" value="Ketoacyl_synth_C"/>
</dbReference>
<dbReference type="SUPFAM" id="SSF52151">
    <property type="entry name" value="FabD/lysophospholipase-like"/>
    <property type="match status" value="3"/>
</dbReference>
<dbReference type="Pfam" id="PF14765">
    <property type="entry name" value="PS-DH"/>
    <property type="match status" value="3"/>
</dbReference>
<protein>
    <recommendedName>
        <fullName evidence="11">6-deoxyerythronolide-B synthase</fullName>
        <ecNumber evidence="11">2.3.1.94</ecNumber>
    </recommendedName>
</protein>
<dbReference type="InterPro" id="IPR014030">
    <property type="entry name" value="Ketoacyl_synth_N"/>
</dbReference>
<dbReference type="Proteomes" id="UP000199503">
    <property type="component" value="Unassembled WGS sequence"/>
</dbReference>
<dbReference type="SUPFAM" id="SSF53901">
    <property type="entry name" value="Thiolase-like"/>
    <property type="match status" value="3"/>
</dbReference>
<dbReference type="Pfam" id="PF16197">
    <property type="entry name" value="KAsynt_C_assoc"/>
    <property type="match status" value="3"/>
</dbReference>
<feature type="domain" description="Carrier" evidence="13">
    <location>
        <begin position="29"/>
        <end position="104"/>
    </location>
</feature>
<feature type="domain" description="Ketosynthase family 3 (KS3)" evidence="14">
    <location>
        <begin position="124"/>
        <end position="549"/>
    </location>
</feature>
<dbReference type="FunFam" id="3.40.47.10:FF:000019">
    <property type="entry name" value="Polyketide synthase type I"/>
    <property type="match status" value="3"/>
</dbReference>
<dbReference type="Gene3D" id="3.40.50.11460">
    <property type="match status" value="2"/>
</dbReference>
<dbReference type="SUPFAM" id="SSF51735">
    <property type="entry name" value="NAD(P)-binding Rossmann-fold domains"/>
    <property type="match status" value="8"/>
</dbReference>
<dbReference type="EMBL" id="FOFV01000028">
    <property type="protein sequence ID" value="SES41660.1"/>
    <property type="molecule type" value="Genomic_DNA"/>
</dbReference>
<feature type="region of interest" description="N-terminal hotdog fold" evidence="12">
    <location>
        <begin position="2700"/>
        <end position="2825"/>
    </location>
</feature>
<dbReference type="STRING" id="65499.SAMN04488000_12836"/>
<evidence type="ECO:0000313" key="17">
    <source>
        <dbReference type="Proteomes" id="UP000199503"/>
    </source>
</evidence>
<dbReference type="Pfam" id="PF00109">
    <property type="entry name" value="ketoacyl-synt"/>
    <property type="match status" value="3"/>
</dbReference>
<dbReference type="CDD" id="cd00833">
    <property type="entry name" value="PKS"/>
    <property type="match status" value="3"/>
</dbReference>
<feature type="domain" description="PKS/mFAS DH" evidence="15">
    <location>
        <begin position="1012"/>
        <end position="1283"/>
    </location>
</feature>
<keyword evidence="1" id="KW-0596">Phosphopantetheine</keyword>
<keyword evidence="6" id="KW-0012">Acyltransferase</keyword>
<dbReference type="SUPFAM" id="SSF55048">
    <property type="entry name" value="Probable ACP-binding domain of malonyl-CoA ACP transacylase"/>
    <property type="match status" value="3"/>
</dbReference>
<dbReference type="InterPro" id="IPR011032">
    <property type="entry name" value="GroES-like_sf"/>
</dbReference>
<dbReference type="InterPro" id="IPR020841">
    <property type="entry name" value="PKS_Beta-ketoAc_synthase_dom"/>
</dbReference>
<evidence type="ECO:0000256" key="7">
    <source>
        <dbReference type="ARBA" id="ARBA00052442"/>
    </source>
</evidence>
<dbReference type="InterPro" id="IPR020843">
    <property type="entry name" value="ER"/>
</dbReference>
<dbReference type="SMART" id="SM00825">
    <property type="entry name" value="PKS_KS"/>
    <property type="match status" value="3"/>
</dbReference>
<dbReference type="PROSITE" id="PS00606">
    <property type="entry name" value="KS3_1"/>
    <property type="match status" value="3"/>
</dbReference>
<evidence type="ECO:0000256" key="12">
    <source>
        <dbReference type="PROSITE-ProRule" id="PRU01363"/>
    </source>
</evidence>
<feature type="domain" description="Ketosynthase family 3 (KS3)" evidence="14">
    <location>
        <begin position="1851"/>
        <end position="2273"/>
    </location>
</feature>
<evidence type="ECO:0000256" key="8">
    <source>
        <dbReference type="ARBA" id="ARBA00060158"/>
    </source>
</evidence>
<dbReference type="InterPro" id="IPR042104">
    <property type="entry name" value="PKS_dehydratase_sf"/>
</dbReference>
<dbReference type="Pfam" id="PF00698">
    <property type="entry name" value="Acyl_transf_1"/>
    <property type="match status" value="3"/>
</dbReference>
<dbReference type="InterPro" id="IPR049551">
    <property type="entry name" value="PKS_DH_C"/>
</dbReference>
<evidence type="ECO:0000256" key="1">
    <source>
        <dbReference type="ARBA" id="ARBA00022450"/>
    </source>
</evidence>
<dbReference type="InterPro" id="IPR016035">
    <property type="entry name" value="Acyl_Trfase/lysoPLipase"/>
</dbReference>
<feature type="region of interest" description="N-terminal hotdog fold" evidence="12">
    <location>
        <begin position="4705"/>
        <end position="4829"/>
    </location>
</feature>
<feature type="active site" description="Proton donor; for dehydratase activity" evidence="12">
    <location>
        <position position="1208"/>
    </location>
</feature>
<dbReference type="SMART" id="SM00826">
    <property type="entry name" value="PKS_DH"/>
    <property type="match status" value="3"/>
</dbReference>
<dbReference type="GO" id="GO:0006633">
    <property type="term" value="P:fatty acid biosynthetic process"/>
    <property type="evidence" value="ECO:0007669"/>
    <property type="project" value="InterPro"/>
</dbReference>
<dbReference type="PROSITE" id="PS00012">
    <property type="entry name" value="PHOSPHOPANTETHEINE"/>
    <property type="match status" value="3"/>
</dbReference>
<dbReference type="InterPro" id="IPR006162">
    <property type="entry name" value="Ppantetheine_attach_site"/>
</dbReference>
<dbReference type="Gene3D" id="3.40.47.10">
    <property type="match status" value="3"/>
</dbReference>
<dbReference type="Pfam" id="PF00550">
    <property type="entry name" value="PP-binding"/>
    <property type="match status" value="4"/>
</dbReference>
<dbReference type="Pfam" id="PF08659">
    <property type="entry name" value="KR"/>
    <property type="match status" value="3"/>
</dbReference>
<dbReference type="FunFam" id="1.10.1200.10:FF:000007">
    <property type="entry name" value="Probable polyketide synthase pks17"/>
    <property type="match status" value="3"/>
</dbReference>
<feature type="active site" description="Proton acceptor; for dehydratase activity" evidence="12">
    <location>
        <position position="1044"/>
    </location>
</feature>
<dbReference type="CDD" id="cd05195">
    <property type="entry name" value="enoyl_red"/>
    <property type="match status" value="2"/>
</dbReference>
<dbReference type="GO" id="GO:0008270">
    <property type="term" value="F:zinc ion binding"/>
    <property type="evidence" value="ECO:0007669"/>
    <property type="project" value="InterPro"/>
</dbReference>
<evidence type="ECO:0000256" key="10">
    <source>
        <dbReference type="ARBA" id="ARBA00063272"/>
    </source>
</evidence>
<dbReference type="GO" id="GO:0016491">
    <property type="term" value="F:oxidoreductase activity"/>
    <property type="evidence" value="ECO:0007669"/>
    <property type="project" value="InterPro"/>
</dbReference>
<dbReference type="InterPro" id="IPR016036">
    <property type="entry name" value="Malonyl_transacylase_ACP-bd"/>
</dbReference>
<dbReference type="SMART" id="SM00823">
    <property type="entry name" value="PKS_PP"/>
    <property type="match status" value="4"/>
</dbReference>
<feature type="domain" description="Carrier" evidence="13">
    <location>
        <begin position="1758"/>
        <end position="1833"/>
    </location>
</feature>
<proteinExistence type="predicted"/>
<dbReference type="GO" id="GO:0004315">
    <property type="term" value="F:3-oxoacyl-[acyl-carrier-protein] synthase activity"/>
    <property type="evidence" value="ECO:0007669"/>
    <property type="project" value="InterPro"/>
</dbReference>
<feature type="active site" description="Proton acceptor; for dehydratase activity" evidence="12">
    <location>
        <position position="4737"/>
    </location>
</feature>
<dbReference type="SUPFAM" id="SSF47336">
    <property type="entry name" value="ACP-like"/>
    <property type="match status" value="4"/>
</dbReference>
<feature type="domain" description="Carrier" evidence="13">
    <location>
        <begin position="5744"/>
        <end position="5819"/>
    </location>
</feature>
<evidence type="ECO:0000313" key="16">
    <source>
        <dbReference type="EMBL" id="SES41660.1"/>
    </source>
</evidence>
<name>A0A1H9X695_9PSEU</name>
<evidence type="ECO:0000256" key="6">
    <source>
        <dbReference type="ARBA" id="ARBA00023315"/>
    </source>
</evidence>
<feature type="domain" description="Ketosynthase family 3 (KS3)" evidence="14">
    <location>
        <begin position="3858"/>
        <end position="4270"/>
    </location>
</feature>
<dbReference type="PROSITE" id="PS52004">
    <property type="entry name" value="KS3_2"/>
    <property type="match status" value="3"/>
</dbReference>
<evidence type="ECO:0000256" key="11">
    <source>
        <dbReference type="ARBA" id="ARBA00066981"/>
    </source>
</evidence>
<feature type="domain" description="PKS/mFAS DH" evidence="15">
    <location>
        <begin position="2700"/>
        <end position="2999"/>
    </location>
</feature>
<feature type="active site" description="Proton acceptor; for dehydratase activity" evidence="12">
    <location>
        <position position="2732"/>
    </location>
</feature>
<dbReference type="InterPro" id="IPR036736">
    <property type="entry name" value="ACP-like_sf"/>
</dbReference>
<sequence length="5902" mass="615293">MSIDADNTSSDPGSFDGWISGRSRSEVVHASLALVRKHLAAALGVEQAEVADAERGVADLGLTSVIAVDLHRRLRADTGLDLPVSLAFDHPTPRAMAEYVAGLFLGDAEAGAPTHRGGSGDDGDDPVVIVGTACRLPGGITSPDELWDLLLDGGEVIGPFPEDRGWDLDAVYDPDPDQAGRTYVMRGGFLDGAADFDADFFDISPREARAMDPQQRLLLESAWELLERSGVDPSSLRGTSTGVFVGAENHEYGPGLDRAPDGAEGHLITGTAGSVLSGRISYELGLRGPAITVDTACSSSLVALHMAAQSLRGGECDLAMVGGVAVMATPGSFLAFSRQRGLAADGRCKAFGADADGTVWSEGVATLLLARLSTARARGHRVLAVLRGSAVNQDGASAGLTAPNGLAQQQVIRQALADARLEPSDVDAVEAHGTGTALGDPIEAHALQRVYGRRPVGDPVWLGSVKSNLGHTQAAAGVVGVVKVVEALRRGVLPRTVHADQPTPHVDWSAGELRLLTGNTPWPPTGRPRRVAVSSFGFSGTNAHAVLEQAPEQDPAGFEQSTYEGPVPLLLSARGEAALRAQAGLLRASLGTAGSELDVAYSAATGRAALTDRAVVLASDTTGLVDGLDVVAEGGSSPSVVQGTAKHGLVGFVFPGQGAQRNRMGRALHARFPVFAKAFDVACAEIDPHLDRPLRQIVFAEPGSPDAALLDQTAYAQPALFAFQVALFRLFESWGVRPDHVTGHSIGEVAAAHVAGIWSLADASAFAAHRGRLMQALPSGGAMVAVRATEQDVRDLLSDDVCVAAVNSPGSVVLSGTESAVLGAAEILAERGHRCTRLAVSHAFHSSLVEPALADLRWVAEVLTFREPSIPVISTVTGEFAGADMRSPEYWVHQARAAVRFADAVDTMGAAGVTKVVEIGADAVLSAMVADHLDALVLPALREDEDEVRSVLATLARLHVAGVAVDWRAFFAGSGARRVDLPTYPFQRRRFWMDSRATGADAAGLGLNPAGHPLLGAAVRFAGSDEAVLTGVLSAAAQPWLADHRVNGVVLFPGTAFLELAIRAGDEVGCSAVDELTLEAPLVLPDQGSVQVQVWVGEPNGDGRRSVAVHSRRAEDGAQQWSRHATGVLAARARGVETAFTGQWPPAGVDEVDISGCYAALAEQGFSYGPAFQGLHAVWRRDDEVFAEVGVTADAAAGDFGLHPALLDSVLHALAFSDADESHGVPFSWTDVTLHASGATALRVRLKRTGPDSVSVNAADAEGAPVISVASLALRAAAPFQAVWGDADSVLKLGWVPVEPGVPSSPGSCAVVGDDLFGLVPVLRDNGAEVSPRAVLADAVAADVVLIELTGSGAGTEHVLDTTARALSTLQEFLAEPRFDRSRLVFVTRGAVAAGAEESVVDLAAAAAWGLVRSAQLENPGRVLLVDLDDAEVPPEVLVGGVALTAVGETQLAVRGGVLLAGRMTRLGGLAPAAEHAWDPRGTVLITGGTGGLGRELARHLVVRHGVRHLLLASRRGVVNADLVAELAGHGASVRVVACDVANRDEVAELLGGVSAEHPLTAVVHAAGVLDDGVVDSLTPQRLLSVLGPKAGGAWHLHELTRDLDLAAFVLFSSSAGVLGAAGQANYAAANAFLDGLAHHRRSLGLPAVSLVWGAWEQSTGMTADLSAVDVERLVRSGMPPLSVEQGVALFDVALAADEPVPAPIRFDPAALRTQGDVPAVWRGLVPAVRRRSTASAAIESGVWAQRTAGLDAGERSRAALDLVLGRVTAVLGHADTSSVEPGRDFRSLGFDSLTSVELRNQLASATGLRLPATLVFDYPTPAALAGFLLNEIAGEDAAAPATIGVRSTSDDPIVIVGMACRYPGGVTSPEDLWRLVAEGRDAVTGFPVNRGWDLEGLFDPDPDRPGTSYTRSGGFLHDAGEFDPGFFGMSPREALATDSQQRLLLEVSWEAIERAGIDPVSLRGSQTGVFAGVMYSDYAMLTAGEDFEGYQGNGASPSIASGRVAYTLGLEGPAVTVDTACSSSLVALHWAMQALRAGECSLALAGGVTVMSTPDTFVEFSRQRGLSPDGRCKAFSDSADGVGWAEGIGMLVLERLSDARLNGHQVLAVVRGSAVNQDGASNGLTAPNGPSQQRVIRQALASAGLSPSDVDVVEAHGTGTTLGDPIEAQAVLATYGRDRDRPLLLGSVKSNLGHTQAAAGVAGIIKVVQALRYGVVPQTLHVDAPSSHVDWSEGSVELVTEPVSWPEVGRPRRAAVSSFGISGTNAHVIIEQPEPVAVPEPVDVPVVPWVVSAKSESALAAQVERISSIADGRVDVGSALLGRSMFGHRAVLLASEEGVAEVARGVAGEHGLAFLFSGQGSQRLGMGRGLHERFPVFAEALDEVLARLEPGLRDVMWGADQELLNRTGFAQPALFAVEVALFRLVESWGVTPDFVAGHSIGEVAAAHVAGVLSLDDACTLVRARAGLMEALPSGGAMVAIAATEAEVLPLLGEGVSVAAVNRADSVVVAGDEAAVLEIAARFEDRKTSRLRVSHAFHSPLMEPMLAEFARALEGLSFAEPRIALVSNVTGGLVTDEVCSPEYWVRHVREAVRFADGLRALTDAGASAFLELGPDGVLTGLVEDGLAVPALRKDRDEETSLLTALGRLHVDGVDVDWRGVVPGGRFVDLPTYAFDHEWFWPARSASGANAATLGLEPVRHPLLGAAVSVAGSGEVVLTGRVSTSAQTWLADHEVGGAVLFPGTGFLELAIRAGDQVDCPRVEELTLASPLVLPERGEVQVQVWIGAPGDTGRRQIRIHSRPVVGGAERDWEEHAAGTLAAQPPSGVAVGAGVWPPSGAEPVDVDGCYDVFAGDGFVYGPAFQGLRAAWRSGDDLFAEVVLPETRAAETTGFGVHPALLDSALHVSMLVDEAGGGLPFLWEGVSLHATGAALLRVRVTKNAADSFTLVAVDADGAPVVTVDTLVVRPPLTAAAKAAQPTPESLLRLEWIPAGETAGELVRFGVVGGEEFPLGAAVGEHVAAGSLADAAAAPPEVLVVPVAGDSAGGPRSVAALTSWVLELVQDLLTDERFDHTRVVFVTSGAVAVDSGERVQDYPAAAVWGLVRSVQWENPGRFLLADVGDRDTSPAVLPSLPALMSAGETQVAVRAGVARVARLARLDDSALMPPGPGAWRLAIKDRGSLDNLLLEPCPEVLRPLSGREVRIRVSAAGVNFRDVLSALGMYPGDAGMLGGEAVGVVSEIGPDVTGVRLGDRVMGMVPGGFGPVAVVDERYVVPVPQDWTDEVAAAVPVVFMTAYRGLVGLAGLRAGERVLVHAGAGGVGMAAIQLAQHLGAEVYATASRGKWDVLRSLGIPLERIESSRTVHFQEKFPPVDVVLNALSGEFVDASLRLLREGGRFVEMGKTDVRQPSELSGVDYQAFDVAVLDPDSAQHVLRELVELLRSGALEPLPVTTWDVRRAPEAFRFMSLARHVGKIVLTIPKSWNPEGTVLITGGTGGLGKELARHLVAGGGVRHLLLTSRAGLAAPGVPELVEELEGRGAVVSVSPCDVADREALRELLAAVPAEHPLTAVVHAAGVLDDGVVTSLTPDRFVRVLRPKVDGAWNLHELTRDLDLAGFVLFSSVAGLMGSPGQASYSSANAFLDALAHNCRNSGLPATSLAWGAWQQSGGMTATLSDTDIQRMTRDGMPPLSVEEGLRLFEHALGADEPLTVPLRLDVPAVRAKGEVPALLRALVGGSRRTASRAGASSSSKSLVRRLAELPGDERVRVLVDLVRAEAAAVLGHGSAAALEKGLEFRGLGFDSLTSIELRNRLVAATGLRLPATLVFDHPTPDVLAGFLVRELTGSDDAVVPEDAPAAVTTDDPVVIVGMACRFPGGVTSPDDLWDLVAGGTDAITRIPGDRGWALDAERSATAFGGFLDDVAGFDAAFFGISPREALAMDPQQRLLLETSWEALERAGIDPQSLRGSQTGVFAGASSTDYANLLDAGSEGLVLTGNTTSVISGRVSYAFGFEGPAITVDTACSSALVALHLAAQALRGGECTLALAGGVSIMADSLMYSEFSRQGGLASDGRCKAFADTADGTAWAEGVGVLVLERLSEAERNGHRVLAVVRGSAINQDGASNGLSAPNGPSQQRVIRLALRSAGLATSDVDVVEAHGTGTALGDPIEAQALLATYGQDRERPLLLGSVKSNIGHTQAAAGVAGVIKMVQAIRHGLVPETLHVGEPSSHVDWDGGAVELARGLVEWPAVDRPRRAGVSSFGISGTNGHLILEQAPVADRPDPLDVPLVPWILSAKSPSALSAQVARLSSISEPRVEVAASLLGRSVFEHRAVVLASEDGVAEVARGVAAGDGRPVFVFPGQGAQWQGMGKGLLETSSVFRDSIEACGSALAPWVDWSLTDVLRGSDALDRVDVVQPVSWAVMVSLAALWRSYGVVPAAVVGHSQGEIAAACVAGVLSLEDAARVVAVRSRLIARVLSGKGGMMSVSAGADVVAPYLGRASIAAVNGPSSVVISGDLDDLDRCGAACASAGLRTKRIPVDYASHSAQVELLEAELKDALAGVTARGGAVPWLSTVTGEWVEGSTVDGSYWYDNLRNQVGLHGAIEALSGRGHGVFVECSPHPVLTASIQDAVDAAVVGTLRRDDDSLARVLTSLAEAFVHGVDVDWRQVVPAGTGVELPVYPFQHERFWPRGTGFAGDVAAVGIASATHPLLGAAVPVAGSGEVVLTGRLSLATHPWLGDHRIGGQVLFPGTAFLELAIRAGDEVGCGLVEELTLAAPLVLPESGAVQTQVWIGVADEHGRRELRVHSRPADGGESGWTQHATGTLAVEALGSTADGEAWPPAGAEPVDLDACRESFAEAGFDYGAAFQGLRVVWLRGNEVFAEAELPEHVHDGSSYGIHPALLDAALHATSHLDLGEDAGMLPFSWRGVSLHASGASFVRIRSAKNEDGSVALTALDPEGSPVLSVASLSFRPVHRAAAPTATPASLLRVRWIPADVVAPASDVSFGVLGTEWEMGIATVAGSLRELTSAPPDHVLVPIAGREAPRRVTSEVLNLVQEFLADERFGASRMVFVTRGAVAVDRDDTVVDVAASAVWGLVRSAQSENPDRFLLVDADDPTSVAEAVRTSAPGETQLAVRGGAVHAARLGAVDSLVPPVGVPWRLDSRAKGSLDALSLVPCADVLEPLTGREIRVRVTAAGVNFRDVLTALGMYPGDDVLLGAEAVGHVAEIGPEVTGVRPGDRVMGLFTAAFGPIAVMDERHVVRVPPDWTDEVAASVPAVFTTAYHGLVDLAHLRAGERVLVHAGAGGVGMAAVQLARHLGAEVFATASEGKWDVLRSLGVADDHIASSRTTEFGHRFPGVDVVLNSLAGEFVDASLALLGDGGRFVEMGKTDIRQLTGAGGVDYLPFDLSEVHPDRVQRILLDLVDLFEEGALQPLPVRTWDVRRAPEAFRFMSLAEHVGKIVLTMPREWDPDGTVLITGGTGGLGTELARHLVSTRNVRHLLLVSRTGETEPGFLDEIAGLGAVVTVANCDVADRSALAEVLGTIPPEHPLTAVVHAAGVLDDGVLGSLTPERLDAVMRPKVDAAVHLHELTRDLDLPGFVLFSSLAGVVGNAGQANYAAANAFLDRLAEHRRSRGLAGISLAWPLWERATTMTSALGSTDVRRMENDGLPPISTELGLTLFDVATGSDEAAVALTGVTDWRMSGEVPALLRGLVRAARRTAAAGGTGRASLGRRLLSVRTSDRVPFVVDFVRSEVAAVLGHDGKALVQAEREFRQLGLDSLTAVELRNRLNAATGLRLPATLAFDHPTPRVLAEHLVGVLGVGEGPDEHASALADLDRLDALLAASVFDEDAKAGVTARLRRLLEKWGSQVSTAGSAAQHIESASADEVLAFIDREFGQSTTD</sequence>
<evidence type="ECO:0000256" key="3">
    <source>
        <dbReference type="ARBA" id="ARBA00022679"/>
    </source>
</evidence>
<dbReference type="Pfam" id="PF13602">
    <property type="entry name" value="ADH_zinc_N_2"/>
    <property type="match status" value="2"/>
</dbReference>
<dbReference type="InterPro" id="IPR016039">
    <property type="entry name" value="Thiolase-like"/>
</dbReference>
<dbReference type="GO" id="GO:0004312">
    <property type="term" value="F:fatty acid synthase activity"/>
    <property type="evidence" value="ECO:0007669"/>
    <property type="project" value="TreeGrafter"/>
</dbReference>
<dbReference type="SMART" id="SM00822">
    <property type="entry name" value="PKS_KR"/>
    <property type="match status" value="3"/>
</dbReference>
<dbReference type="InterPro" id="IPR001227">
    <property type="entry name" value="Ac_transferase_dom_sf"/>
</dbReference>
<dbReference type="InterPro" id="IPR050091">
    <property type="entry name" value="PKS_NRPS_Biosynth_Enz"/>
</dbReference>
<dbReference type="EC" id="2.3.1.94" evidence="11"/>
<evidence type="ECO:0000259" key="13">
    <source>
        <dbReference type="PROSITE" id="PS50075"/>
    </source>
</evidence>
<keyword evidence="2" id="KW-0597">Phosphoprotein</keyword>
<dbReference type="GO" id="GO:0031177">
    <property type="term" value="F:phosphopantetheine binding"/>
    <property type="evidence" value="ECO:0007669"/>
    <property type="project" value="InterPro"/>
</dbReference>
<keyword evidence="3 16" id="KW-0808">Transferase</keyword>
<dbReference type="Gene3D" id="3.30.70.3290">
    <property type="match status" value="3"/>
</dbReference>
<gene>
    <name evidence="16" type="ORF">SAMN04488000_12836</name>
</gene>
<comment type="pathway">
    <text evidence="9">Antibiotic biosynthesis; erythromycin biosynthesis.</text>
</comment>
<dbReference type="CDD" id="cd08956">
    <property type="entry name" value="KR_3_FAS_SDR_x"/>
    <property type="match status" value="3"/>
</dbReference>
<dbReference type="InterPro" id="IPR014043">
    <property type="entry name" value="Acyl_transferase_dom"/>
</dbReference>
<dbReference type="Gene3D" id="3.90.180.10">
    <property type="entry name" value="Medium-chain alcohol dehydrogenases, catalytic domain"/>
    <property type="match status" value="2"/>
</dbReference>
<dbReference type="PROSITE" id="PS52019">
    <property type="entry name" value="PKS_MFAS_DH"/>
    <property type="match status" value="3"/>
</dbReference>
<comment type="function">
    <text evidence="8">Involved in the biosynthesis of antibiotic erythromycin via the biosynthesis of its aglycone precursor, 6-deoxyerythronolide B (6-dEB).</text>
</comment>
<dbReference type="InterPro" id="IPR002364">
    <property type="entry name" value="Quin_OxRdtase/zeta-crystal_CS"/>
</dbReference>